<dbReference type="RefSeq" id="WP_307231085.1">
    <property type="nucleotide sequence ID" value="NZ_JAUSVF010000001.1"/>
</dbReference>
<evidence type="ECO:0000256" key="1">
    <source>
        <dbReference type="ARBA" id="ARBA00004651"/>
    </source>
</evidence>
<accession>A0ABU0BRQ1</accession>
<dbReference type="PANTHER" id="PTHR34979:SF1">
    <property type="entry name" value="INNER MEMBRANE PROTEIN YGAZ"/>
    <property type="match status" value="1"/>
</dbReference>
<feature type="transmembrane region" description="Helical" evidence="8">
    <location>
        <begin position="184"/>
        <end position="201"/>
    </location>
</feature>
<gene>
    <name evidence="9" type="ORF">QO002_003058</name>
</gene>
<evidence type="ECO:0000256" key="2">
    <source>
        <dbReference type="ARBA" id="ARBA00010735"/>
    </source>
</evidence>
<keyword evidence="7 8" id="KW-0472">Membrane</keyword>
<feature type="transmembrane region" description="Helical" evidence="8">
    <location>
        <begin position="68"/>
        <end position="92"/>
    </location>
</feature>
<dbReference type="PANTHER" id="PTHR34979">
    <property type="entry name" value="INNER MEMBRANE PROTEIN YGAZ"/>
    <property type="match status" value="1"/>
</dbReference>
<dbReference type="Pfam" id="PF03591">
    <property type="entry name" value="AzlC"/>
    <property type="match status" value="1"/>
</dbReference>
<protein>
    <submittedName>
        <fullName evidence="9">Branched-subunit amino acid permease</fullName>
    </submittedName>
</protein>
<comment type="caution">
    <text evidence="9">The sequence shown here is derived from an EMBL/GenBank/DDBJ whole genome shotgun (WGS) entry which is preliminary data.</text>
</comment>
<evidence type="ECO:0000256" key="7">
    <source>
        <dbReference type="ARBA" id="ARBA00023136"/>
    </source>
</evidence>
<name>A0ABU0BRQ1_9HYPH</name>
<evidence type="ECO:0000313" key="10">
    <source>
        <dbReference type="Proteomes" id="UP001230207"/>
    </source>
</evidence>
<evidence type="ECO:0000256" key="8">
    <source>
        <dbReference type="SAM" id="Phobius"/>
    </source>
</evidence>
<dbReference type="Proteomes" id="UP001230207">
    <property type="component" value="Unassembled WGS sequence"/>
</dbReference>
<keyword evidence="3" id="KW-0813">Transport</keyword>
<sequence>MINDEFWQGVRRGFPIMLAASPFGALFGALAIDNGFSIFDAVFMSVTVYAGASQMVGIELFNHNVQPWLIVLSVFAVNFRHILYSASLARYIGHFSPLQKLVAFFLLTDPQYAESEKKGESGETVSFIWYLGFGMIIYLPWQIMTLIGAIFGQMIGDPKAIGLDVLLPIYFMGLVLGFRRRDNWLPVVAVSAVVSVGAMHFVGSPWHVSIGALAGVILAACLPLRTPPEEPVTLEHEV</sequence>
<evidence type="ECO:0000256" key="3">
    <source>
        <dbReference type="ARBA" id="ARBA00022448"/>
    </source>
</evidence>
<evidence type="ECO:0000256" key="4">
    <source>
        <dbReference type="ARBA" id="ARBA00022475"/>
    </source>
</evidence>
<dbReference type="InterPro" id="IPR011606">
    <property type="entry name" value="Brnchd-chn_aa_trnsp_permease"/>
</dbReference>
<evidence type="ECO:0000313" key="9">
    <source>
        <dbReference type="EMBL" id="MDQ0320920.1"/>
    </source>
</evidence>
<organism evidence="9 10">
    <name type="scientific">Pararhizobium capsulatum DSM 1112</name>
    <dbReference type="NCBI Taxonomy" id="1121113"/>
    <lineage>
        <taxon>Bacteria</taxon>
        <taxon>Pseudomonadati</taxon>
        <taxon>Pseudomonadota</taxon>
        <taxon>Alphaproteobacteria</taxon>
        <taxon>Hyphomicrobiales</taxon>
        <taxon>Rhizobiaceae</taxon>
        <taxon>Rhizobium/Agrobacterium group</taxon>
        <taxon>Pararhizobium</taxon>
    </lineage>
</organism>
<dbReference type="EMBL" id="JAUSVF010000001">
    <property type="protein sequence ID" value="MDQ0320920.1"/>
    <property type="molecule type" value="Genomic_DNA"/>
</dbReference>
<reference evidence="9 10" key="1">
    <citation type="submission" date="2023-07" db="EMBL/GenBank/DDBJ databases">
        <title>Genomic Encyclopedia of Type Strains, Phase IV (KMG-IV): sequencing the most valuable type-strain genomes for metagenomic binning, comparative biology and taxonomic classification.</title>
        <authorList>
            <person name="Goeker M."/>
        </authorList>
    </citation>
    <scope>NUCLEOTIDE SEQUENCE [LARGE SCALE GENOMIC DNA]</scope>
    <source>
        <strain evidence="9 10">DSM 1112</strain>
    </source>
</reference>
<evidence type="ECO:0000256" key="5">
    <source>
        <dbReference type="ARBA" id="ARBA00022692"/>
    </source>
</evidence>
<feature type="transmembrane region" description="Helical" evidence="8">
    <location>
        <begin position="127"/>
        <end position="151"/>
    </location>
</feature>
<proteinExistence type="inferred from homology"/>
<feature type="transmembrane region" description="Helical" evidence="8">
    <location>
        <begin position="12"/>
        <end position="32"/>
    </location>
</feature>
<keyword evidence="10" id="KW-1185">Reference proteome</keyword>
<comment type="similarity">
    <text evidence="2">Belongs to the AzlC family.</text>
</comment>
<comment type="subcellular location">
    <subcellularLocation>
        <location evidence="1">Cell membrane</location>
        <topology evidence="1">Multi-pass membrane protein</topology>
    </subcellularLocation>
</comment>
<evidence type="ECO:0000256" key="6">
    <source>
        <dbReference type="ARBA" id="ARBA00022989"/>
    </source>
</evidence>
<keyword evidence="4" id="KW-1003">Cell membrane</keyword>
<feature type="transmembrane region" description="Helical" evidence="8">
    <location>
        <begin position="160"/>
        <end position="178"/>
    </location>
</feature>
<keyword evidence="6 8" id="KW-1133">Transmembrane helix</keyword>
<keyword evidence="5 8" id="KW-0812">Transmembrane</keyword>